<gene>
    <name evidence="16" type="ORF">BASA50_002080</name>
</gene>
<keyword evidence="5 12" id="KW-0812">Transmembrane</keyword>
<evidence type="ECO:0000313" key="17">
    <source>
        <dbReference type="Proteomes" id="UP001648503"/>
    </source>
</evidence>
<feature type="chain" id="PRO_5045278209" description="Ribophorin II" evidence="13">
    <location>
        <begin position="27"/>
        <end position="305"/>
    </location>
</feature>
<evidence type="ECO:0000256" key="12">
    <source>
        <dbReference type="SAM" id="Phobius"/>
    </source>
</evidence>
<keyword evidence="8 12" id="KW-1133">Transmembrane helix</keyword>
<keyword evidence="7" id="KW-0256">Endoplasmic reticulum</keyword>
<evidence type="ECO:0000256" key="2">
    <source>
        <dbReference type="ARBA" id="ARBA00004477"/>
    </source>
</evidence>
<accession>A0ABQ8FMB7</accession>
<evidence type="ECO:0000256" key="4">
    <source>
        <dbReference type="ARBA" id="ARBA00009038"/>
    </source>
</evidence>
<proteinExistence type="inferred from homology"/>
<feature type="domain" description="Ribophorin II C-terminal" evidence="15">
    <location>
        <begin position="196"/>
        <end position="291"/>
    </location>
</feature>
<evidence type="ECO:0000256" key="7">
    <source>
        <dbReference type="ARBA" id="ARBA00022824"/>
    </source>
</evidence>
<reference evidence="16 17" key="1">
    <citation type="submission" date="2021-02" db="EMBL/GenBank/DDBJ databases">
        <title>Variation within the Batrachochytrium salamandrivorans European outbreak.</title>
        <authorList>
            <person name="Kelly M."/>
            <person name="Pasmans F."/>
            <person name="Shea T.P."/>
            <person name="Munoz J.F."/>
            <person name="Carranza S."/>
            <person name="Cuomo C.A."/>
            <person name="Martel A."/>
        </authorList>
    </citation>
    <scope>NUCLEOTIDE SEQUENCE [LARGE SCALE GENOMIC DNA]</scope>
    <source>
        <strain evidence="16 17">AMFP18/2</strain>
    </source>
</reference>
<keyword evidence="6 13" id="KW-0732">Signal</keyword>
<dbReference type="InterPro" id="IPR055374">
    <property type="entry name" value="Ribophorin_II_3rd"/>
</dbReference>
<comment type="subcellular location">
    <subcellularLocation>
        <location evidence="2">Endoplasmic reticulum membrane</location>
        <topology evidence="2">Multi-pass membrane protein</topology>
    </subcellularLocation>
</comment>
<feature type="domain" description="Ribophorin II third" evidence="14">
    <location>
        <begin position="58"/>
        <end position="168"/>
    </location>
</feature>
<dbReference type="InterPro" id="IPR056790">
    <property type="entry name" value="Ribophorin_II_C"/>
</dbReference>
<comment type="caution">
    <text evidence="16">The sequence shown here is derived from an EMBL/GenBank/DDBJ whole genome shotgun (WGS) entry which is preliminary data.</text>
</comment>
<organism evidence="16 17">
    <name type="scientific">Batrachochytrium salamandrivorans</name>
    <dbReference type="NCBI Taxonomy" id="1357716"/>
    <lineage>
        <taxon>Eukaryota</taxon>
        <taxon>Fungi</taxon>
        <taxon>Fungi incertae sedis</taxon>
        <taxon>Chytridiomycota</taxon>
        <taxon>Chytridiomycota incertae sedis</taxon>
        <taxon>Chytridiomycetes</taxon>
        <taxon>Rhizophydiales</taxon>
        <taxon>Rhizophydiales incertae sedis</taxon>
        <taxon>Batrachochytrium</taxon>
    </lineage>
</organism>
<dbReference type="PANTHER" id="PTHR12640">
    <property type="entry name" value="RIBOPHORIN II"/>
    <property type="match status" value="1"/>
</dbReference>
<evidence type="ECO:0000256" key="13">
    <source>
        <dbReference type="SAM" id="SignalP"/>
    </source>
</evidence>
<comment type="function">
    <text evidence="1">Subunit of the oligosaccharyl transferase (OST) complex that catalyzes the initial transfer of a defined glycan (Glc(3)Man(9)GlcNAc(2) in eukaryotes) from the lipid carrier dolichol-pyrophosphate to an asparagine residue within an Asn-X-Ser/Thr consensus motif in nascent polypeptide chains, the first step in protein N-glycosylation. N-glycosylation occurs cotranslationally and the complex associates with the Sec61 complex at the channel-forming translocon complex that mediates protein translocation across the endoplasmic reticulum (ER). All subunits are required for a maximal enzyme activity.</text>
</comment>
<feature type="transmembrane region" description="Helical" evidence="12">
    <location>
        <begin position="240"/>
        <end position="262"/>
    </location>
</feature>
<name>A0ABQ8FMB7_9FUNG</name>
<evidence type="ECO:0000313" key="16">
    <source>
        <dbReference type="EMBL" id="KAH6600696.1"/>
    </source>
</evidence>
<evidence type="ECO:0000256" key="1">
    <source>
        <dbReference type="ARBA" id="ARBA00002791"/>
    </source>
</evidence>
<comment type="pathway">
    <text evidence="3">Protein modification; protein glycosylation.</text>
</comment>
<evidence type="ECO:0000256" key="6">
    <source>
        <dbReference type="ARBA" id="ARBA00022729"/>
    </source>
</evidence>
<evidence type="ECO:0000256" key="5">
    <source>
        <dbReference type="ARBA" id="ARBA00022692"/>
    </source>
</evidence>
<dbReference type="EMBL" id="JAFCIX010000028">
    <property type="protein sequence ID" value="KAH6600696.1"/>
    <property type="molecule type" value="Genomic_DNA"/>
</dbReference>
<evidence type="ECO:0000256" key="3">
    <source>
        <dbReference type="ARBA" id="ARBA00004922"/>
    </source>
</evidence>
<feature type="signal peptide" evidence="13">
    <location>
        <begin position="1"/>
        <end position="26"/>
    </location>
</feature>
<keyword evidence="17" id="KW-1185">Reference proteome</keyword>
<evidence type="ECO:0000256" key="11">
    <source>
        <dbReference type="ARBA" id="ARBA00032139"/>
    </source>
</evidence>
<protein>
    <recommendedName>
        <fullName evidence="11">Ribophorin II</fullName>
    </recommendedName>
    <alternativeName>
        <fullName evidence="10">Ribophorin-2</fullName>
    </alternativeName>
</protein>
<evidence type="ECO:0000256" key="10">
    <source>
        <dbReference type="ARBA" id="ARBA00030078"/>
    </source>
</evidence>
<comment type="similarity">
    <text evidence="4">Belongs to the SWP1 family.</text>
</comment>
<dbReference type="Pfam" id="PF25147">
    <property type="entry name" value="Ribophorin_II_C"/>
    <property type="match status" value="1"/>
</dbReference>
<keyword evidence="9 12" id="KW-0472">Membrane</keyword>
<dbReference type="Proteomes" id="UP001648503">
    <property type="component" value="Unassembled WGS sequence"/>
</dbReference>
<evidence type="ECO:0000259" key="15">
    <source>
        <dbReference type="Pfam" id="PF25147"/>
    </source>
</evidence>
<feature type="transmembrane region" description="Helical" evidence="12">
    <location>
        <begin position="268"/>
        <end position="287"/>
    </location>
</feature>
<evidence type="ECO:0000259" key="14">
    <source>
        <dbReference type="Pfam" id="PF23860"/>
    </source>
</evidence>
<dbReference type="InterPro" id="IPR008814">
    <property type="entry name" value="Swp1"/>
</dbReference>
<evidence type="ECO:0000256" key="8">
    <source>
        <dbReference type="ARBA" id="ARBA00022989"/>
    </source>
</evidence>
<sequence length="305" mass="32939">MHLAQVLGTALHLALGLSMTLGTVVASSNNKAAGAVSLSVSKLSLKVAPSGEKPVSFDLKYPETIFDEISVASTDVFSVSFKLHEAASVTKPFAAQQVMLAIDSLGSKTSASFLLSSSTAGQYSLILDMSAEAVYQKLPKPSGKYTLTLYIADERSVPLKYVLGSIDLDVTPHVVKVWNDAGDVFSSQPEITHKMRQPEKMPKQTLSYVFTVATLSPWLLLISMWIALGANVSNLFASTSLFVFGTAFLAALASLLGLFYVYWCSLTLFELILYGLVISIPTMLLGHRTLVCRVDLREKSLSKGK</sequence>
<feature type="transmembrane region" description="Helical" evidence="12">
    <location>
        <begin position="206"/>
        <end position="228"/>
    </location>
</feature>
<dbReference type="PANTHER" id="PTHR12640:SF0">
    <property type="entry name" value="DOLICHYL-DIPHOSPHOOLIGOSACCHARIDE--PROTEIN GLYCOSYLTRANSFERASE SUBUNIT 2"/>
    <property type="match status" value="1"/>
</dbReference>
<dbReference type="Pfam" id="PF23860">
    <property type="entry name" value="Ribophorin_II_3rd"/>
    <property type="match status" value="1"/>
</dbReference>
<evidence type="ECO:0000256" key="9">
    <source>
        <dbReference type="ARBA" id="ARBA00023136"/>
    </source>
</evidence>